<organism evidence="1 2">
    <name type="scientific">Caerostris darwini</name>
    <dbReference type="NCBI Taxonomy" id="1538125"/>
    <lineage>
        <taxon>Eukaryota</taxon>
        <taxon>Metazoa</taxon>
        <taxon>Ecdysozoa</taxon>
        <taxon>Arthropoda</taxon>
        <taxon>Chelicerata</taxon>
        <taxon>Arachnida</taxon>
        <taxon>Araneae</taxon>
        <taxon>Araneomorphae</taxon>
        <taxon>Entelegynae</taxon>
        <taxon>Araneoidea</taxon>
        <taxon>Araneidae</taxon>
        <taxon>Caerostris</taxon>
    </lineage>
</organism>
<dbReference type="EMBL" id="BPLQ01000598">
    <property type="protein sequence ID" value="GIX73285.1"/>
    <property type="molecule type" value="Genomic_DNA"/>
</dbReference>
<dbReference type="Proteomes" id="UP001054837">
    <property type="component" value="Unassembled WGS sequence"/>
</dbReference>
<sequence length="103" mass="12038">MLIEYLEYFPAVSRWPLREQILLIVCVNSEKLQLQDKNWSLPPNSPISVLFRKKGKKAKAVIRAVVLGNVCFFEWNSPSIFPPEVRMRRGREEIGQKGSPRRR</sequence>
<evidence type="ECO:0000313" key="1">
    <source>
        <dbReference type="EMBL" id="GIX73285.1"/>
    </source>
</evidence>
<evidence type="ECO:0000313" key="2">
    <source>
        <dbReference type="Proteomes" id="UP001054837"/>
    </source>
</evidence>
<comment type="caution">
    <text evidence="1">The sequence shown here is derived from an EMBL/GenBank/DDBJ whole genome shotgun (WGS) entry which is preliminary data.</text>
</comment>
<dbReference type="AlphaFoldDB" id="A0AAV4MLS5"/>
<reference evidence="1 2" key="1">
    <citation type="submission" date="2021-06" db="EMBL/GenBank/DDBJ databases">
        <title>Caerostris darwini draft genome.</title>
        <authorList>
            <person name="Kono N."/>
            <person name="Arakawa K."/>
        </authorList>
    </citation>
    <scope>NUCLEOTIDE SEQUENCE [LARGE SCALE GENOMIC DNA]</scope>
</reference>
<proteinExistence type="predicted"/>
<protein>
    <submittedName>
        <fullName evidence="1">Uncharacterized protein</fullName>
    </submittedName>
</protein>
<accession>A0AAV4MLS5</accession>
<gene>
    <name evidence="1" type="ORF">CDAR_243171</name>
</gene>
<keyword evidence="2" id="KW-1185">Reference proteome</keyword>
<name>A0AAV4MLS5_9ARAC</name>